<accession>A0ABU5ZZ47</accession>
<keyword evidence="2" id="KW-1185">Reference proteome</keyword>
<dbReference type="Proteomes" id="UP001327027">
    <property type="component" value="Unassembled WGS sequence"/>
</dbReference>
<comment type="caution">
    <text evidence="1">The sequence shown here is derived from an EMBL/GenBank/DDBJ whole genome shotgun (WGS) entry which is preliminary data.</text>
</comment>
<sequence length="53" mass="6030">MKKNNVNILELKKESISKLNNKIAIRGGNDTRTESNGICHEDNWWTNQTGDCP</sequence>
<reference evidence="1 2" key="1">
    <citation type="journal article" date="2013" name="Int. J. Syst. Evol. Microbiol.">
        <title>Aquimarina gracilis sp. nov., isolated from the gut microflora of a mussel, Mytilus coruscus, and emended description of Aquimarina spongiae.</title>
        <authorList>
            <person name="Park S.C."/>
            <person name="Choe H.N."/>
            <person name="Baik K.S."/>
            <person name="Seong C.N."/>
        </authorList>
    </citation>
    <scope>NUCLEOTIDE SEQUENCE [LARGE SCALE GENOMIC DNA]</scope>
    <source>
        <strain evidence="1 2">PSC32</strain>
    </source>
</reference>
<protein>
    <recommendedName>
        <fullName evidence="3">Natural product</fullName>
    </recommendedName>
</protein>
<evidence type="ECO:0008006" key="3">
    <source>
        <dbReference type="Google" id="ProtNLM"/>
    </source>
</evidence>
<evidence type="ECO:0000313" key="2">
    <source>
        <dbReference type="Proteomes" id="UP001327027"/>
    </source>
</evidence>
<proteinExistence type="predicted"/>
<name>A0ABU5ZZ47_9FLAO</name>
<organism evidence="1 2">
    <name type="scientific">Aquimarina gracilis</name>
    <dbReference type="NCBI Taxonomy" id="874422"/>
    <lineage>
        <taxon>Bacteria</taxon>
        <taxon>Pseudomonadati</taxon>
        <taxon>Bacteroidota</taxon>
        <taxon>Flavobacteriia</taxon>
        <taxon>Flavobacteriales</taxon>
        <taxon>Flavobacteriaceae</taxon>
        <taxon>Aquimarina</taxon>
    </lineage>
</organism>
<dbReference type="RefSeq" id="WP_324181211.1">
    <property type="nucleotide sequence ID" value="NZ_BAABAW010000025.1"/>
</dbReference>
<dbReference type="EMBL" id="JAYKLX010000008">
    <property type="protein sequence ID" value="MEB3347185.1"/>
    <property type="molecule type" value="Genomic_DNA"/>
</dbReference>
<gene>
    <name evidence="1" type="ORF">U6A24_17050</name>
</gene>
<evidence type="ECO:0000313" key="1">
    <source>
        <dbReference type="EMBL" id="MEB3347185.1"/>
    </source>
</evidence>